<dbReference type="AlphaFoldDB" id="A0A2J6X5V9"/>
<accession>A0A2J6X5V9</accession>
<evidence type="ECO:0000313" key="3">
    <source>
        <dbReference type="Proteomes" id="UP000236910"/>
    </source>
</evidence>
<proteinExistence type="predicted"/>
<organism evidence="2 3">
    <name type="scientific">Caldisericum exile</name>
    <dbReference type="NCBI Taxonomy" id="693075"/>
    <lineage>
        <taxon>Bacteria</taxon>
        <taxon>Pseudomonadati</taxon>
        <taxon>Caldisericota/Cryosericota group</taxon>
        <taxon>Caldisericota</taxon>
        <taxon>Caldisericia</taxon>
        <taxon>Caldisericales</taxon>
        <taxon>Caldisericaceae</taxon>
        <taxon>Caldisericum</taxon>
    </lineage>
</organism>
<dbReference type="EMBL" id="PNIX01000258">
    <property type="protein sequence ID" value="PMP82047.1"/>
    <property type="molecule type" value="Genomic_DNA"/>
</dbReference>
<evidence type="ECO:0000313" key="2">
    <source>
        <dbReference type="EMBL" id="PMP82047.1"/>
    </source>
</evidence>
<reference evidence="2 3" key="1">
    <citation type="submission" date="2018-01" db="EMBL/GenBank/DDBJ databases">
        <title>Metagenomic assembled genomes from two thermal pools in the Uzon Caldera, Kamchatka, Russia.</title>
        <authorList>
            <person name="Wilkins L."/>
            <person name="Ettinger C."/>
        </authorList>
    </citation>
    <scope>NUCLEOTIDE SEQUENCE [LARGE SCALE GENOMIC DNA]</scope>
    <source>
        <strain evidence="2">ARK-10</strain>
    </source>
</reference>
<keyword evidence="1" id="KW-0812">Transmembrane</keyword>
<gene>
    <name evidence="2" type="ORF">C0175_04350</name>
</gene>
<keyword evidence="1" id="KW-0472">Membrane</keyword>
<comment type="caution">
    <text evidence="2">The sequence shown here is derived from an EMBL/GenBank/DDBJ whole genome shotgun (WGS) entry which is preliminary data.</text>
</comment>
<name>A0A2J6X5V9_9BACT</name>
<sequence length="87" mass="10144">MRLRTIILLAVLFVLILIYGGLFFATVKIKIQISSLDAEIEALKTRNQLLTYEYLKLQDPTYVETIAKEKLHMIEVKNFYVVEINPK</sequence>
<evidence type="ECO:0008006" key="4">
    <source>
        <dbReference type="Google" id="ProtNLM"/>
    </source>
</evidence>
<dbReference type="Pfam" id="PF04977">
    <property type="entry name" value="DivIC"/>
    <property type="match status" value="1"/>
</dbReference>
<protein>
    <recommendedName>
        <fullName evidence="4">Septum formation initiator family protein</fullName>
    </recommendedName>
</protein>
<keyword evidence="1" id="KW-1133">Transmembrane helix</keyword>
<dbReference type="Proteomes" id="UP000236910">
    <property type="component" value="Unassembled WGS sequence"/>
</dbReference>
<evidence type="ECO:0000256" key="1">
    <source>
        <dbReference type="SAM" id="Phobius"/>
    </source>
</evidence>
<feature type="transmembrane region" description="Helical" evidence="1">
    <location>
        <begin position="6"/>
        <end position="27"/>
    </location>
</feature>
<dbReference type="InterPro" id="IPR007060">
    <property type="entry name" value="FtsL/DivIC"/>
</dbReference>